<evidence type="ECO:0000256" key="2">
    <source>
        <dbReference type="ARBA" id="ARBA00023136"/>
    </source>
</evidence>
<feature type="compositionally biased region" description="Polar residues" evidence="3">
    <location>
        <begin position="275"/>
        <end position="297"/>
    </location>
</feature>
<protein>
    <submittedName>
        <fullName evidence="6">Prohibitin family protein</fullName>
    </submittedName>
</protein>
<dbReference type="PROSITE" id="PS51257">
    <property type="entry name" value="PROKAR_LIPOPROTEIN"/>
    <property type="match status" value="1"/>
</dbReference>
<keyword evidence="4" id="KW-0732">Signal</keyword>
<feature type="domain" description="Band 7" evidence="5">
    <location>
        <begin position="20"/>
        <end position="182"/>
    </location>
</feature>
<feature type="signal peptide" evidence="4">
    <location>
        <begin position="1"/>
        <end position="20"/>
    </location>
</feature>
<dbReference type="GO" id="GO:0016020">
    <property type="term" value="C:membrane"/>
    <property type="evidence" value="ECO:0007669"/>
    <property type="project" value="UniProtKB-SubCell"/>
</dbReference>
<name>A0A4R9FMA3_9LEPT</name>
<comment type="subcellular location">
    <subcellularLocation>
        <location evidence="1">Membrane</location>
        <topology evidence="1">Single-pass membrane protein</topology>
    </subcellularLocation>
</comment>
<feature type="chain" id="PRO_5021028216" evidence="4">
    <location>
        <begin position="21"/>
        <end position="303"/>
    </location>
</feature>
<dbReference type="Pfam" id="PF01145">
    <property type="entry name" value="Band_7"/>
    <property type="match status" value="1"/>
</dbReference>
<evidence type="ECO:0000256" key="4">
    <source>
        <dbReference type="SAM" id="SignalP"/>
    </source>
</evidence>
<dbReference type="Proteomes" id="UP000297453">
    <property type="component" value="Unassembled WGS sequence"/>
</dbReference>
<dbReference type="InterPro" id="IPR000163">
    <property type="entry name" value="Prohibitin"/>
</dbReference>
<dbReference type="AlphaFoldDB" id="A0A4R9FMA3"/>
<comment type="caution">
    <text evidence="6">The sequence shown here is derived from an EMBL/GenBank/DDBJ whole genome shotgun (WGS) entry which is preliminary data.</text>
</comment>
<keyword evidence="2" id="KW-0472">Membrane</keyword>
<organism evidence="6 7">
    <name type="scientific">Leptospira semungkisensis</name>
    <dbReference type="NCBI Taxonomy" id="2484985"/>
    <lineage>
        <taxon>Bacteria</taxon>
        <taxon>Pseudomonadati</taxon>
        <taxon>Spirochaetota</taxon>
        <taxon>Spirochaetia</taxon>
        <taxon>Leptospirales</taxon>
        <taxon>Leptospiraceae</taxon>
        <taxon>Leptospira</taxon>
    </lineage>
</organism>
<evidence type="ECO:0000313" key="6">
    <source>
        <dbReference type="EMBL" id="TGJ99727.1"/>
    </source>
</evidence>
<sequence length="303" mass="34169">MFKKFILSGLVTMIALSATGCLTTIEPGRAGIVFAPFDNKVEKDILLAGNYQIPPTKDVIVYNLQWEPYKETIDVITRDDLRIDVVASITLRPIQGQLVSLHTEVGPQYYNHVVRQDFRTSVRNAFTNYPMIQISKNNQQIVKEIKAMMEDKLSSRHIEINNVNIDDISFSQQIMDAIQKKLTKEQELETMKFEIAIQKKDNEIARMNAQRDAEIVSIKAKAEADAIKIVNEAISSKYIQYKAYDNPQNKLIFVPVGPNGLPVTVRMNVNEPTGTVKSQTKANTVGSFSSTKQNQINSDDDNN</sequence>
<dbReference type="CDD" id="cd03401">
    <property type="entry name" value="SPFH_prohibitin"/>
    <property type="match status" value="1"/>
</dbReference>
<dbReference type="OrthoDB" id="320643at2"/>
<dbReference type="RefSeq" id="WP_135589819.1">
    <property type="nucleotide sequence ID" value="NZ_RQEP01000019.1"/>
</dbReference>
<dbReference type="Gene3D" id="3.30.479.30">
    <property type="entry name" value="Band 7 domain"/>
    <property type="match status" value="1"/>
</dbReference>
<gene>
    <name evidence="6" type="ORF">EHO59_18040</name>
</gene>
<evidence type="ECO:0000313" key="7">
    <source>
        <dbReference type="Proteomes" id="UP000297453"/>
    </source>
</evidence>
<evidence type="ECO:0000256" key="3">
    <source>
        <dbReference type="SAM" id="MobiDB-lite"/>
    </source>
</evidence>
<dbReference type="InterPro" id="IPR001107">
    <property type="entry name" value="Band_7"/>
</dbReference>
<reference evidence="6" key="1">
    <citation type="journal article" date="2019" name="PLoS Negl. Trop. Dis.">
        <title>Revisiting the worldwide diversity of Leptospira species in the environment.</title>
        <authorList>
            <person name="Vincent A.T."/>
            <person name="Schiettekatte O."/>
            <person name="Bourhy P."/>
            <person name="Veyrier F.J."/>
            <person name="Picardeau M."/>
        </authorList>
    </citation>
    <scope>NUCLEOTIDE SEQUENCE [LARGE SCALE GENOMIC DNA]</scope>
    <source>
        <strain evidence="6">SSS9</strain>
    </source>
</reference>
<dbReference type="PANTHER" id="PTHR23222">
    <property type="entry name" value="PROHIBITIN"/>
    <property type="match status" value="1"/>
</dbReference>
<evidence type="ECO:0000259" key="5">
    <source>
        <dbReference type="SMART" id="SM00244"/>
    </source>
</evidence>
<keyword evidence="7" id="KW-1185">Reference proteome</keyword>
<dbReference type="EMBL" id="RQEP01000019">
    <property type="protein sequence ID" value="TGJ99727.1"/>
    <property type="molecule type" value="Genomic_DNA"/>
</dbReference>
<dbReference type="PANTHER" id="PTHR23222:SF1">
    <property type="entry name" value="PROHIBITIN-2"/>
    <property type="match status" value="1"/>
</dbReference>
<feature type="region of interest" description="Disordered" evidence="3">
    <location>
        <begin position="275"/>
        <end position="303"/>
    </location>
</feature>
<accession>A0A4R9FMA3</accession>
<proteinExistence type="predicted"/>
<dbReference type="SUPFAM" id="SSF117892">
    <property type="entry name" value="Band 7/SPFH domain"/>
    <property type="match status" value="1"/>
</dbReference>
<dbReference type="InterPro" id="IPR036013">
    <property type="entry name" value="Band_7/SPFH_dom_sf"/>
</dbReference>
<evidence type="ECO:0000256" key="1">
    <source>
        <dbReference type="ARBA" id="ARBA00004167"/>
    </source>
</evidence>
<dbReference type="SMART" id="SM00244">
    <property type="entry name" value="PHB"/>
    <property type="match status" value="1"/>
</dbReference>
<dbReference type="GO" id="GO:0007005">
    <property type="term" value="P:mitochondrion organization"/>
    <property type="evidence" value="ECO:0007669"/>
    <property type="project" value="TreeGrafter"/>
</dbReference>